<dbReference type="InterPro" id="IPR036691">
    <property type="entry name" value="Endo/exonu/phosph_ase_sf"/>
</dbReference>
<dbReference type="Gene3D" id="3.60.10.10">
    <property type="entry name" value="Endonuclease/exonuclease/phosphatase"/>
    <property type="match status" value="1"/>
</dbReference>
<proteinExistence type="predicted"/>
<name>A0A9Q0YMM3_HOLLE</name>
<protein>
    <recommendedName>
        <fullName evidence="3">Reverse transcriptase domain-containing protein</fullName>
    </recommendedName>
</protein>
<sequence>MFDDIANDCVSHKSLYNDALICLVGDFNARTGTICDFLDSEETSLDGFDFVPLCNEVNSRDELDLLDICTLRYNQDECINNNGRKLIELCKNLDLHIVNGRIGENKGIGARTCDAKSAIDYAVASAELLPYLTNFIVDPFDRFLSDKHAPIILEIQGIERSKVDNLTSKGDTMATADSEEEGNKVINWNDTKKNDFLAALNVNDMERISLAIDSNDSSQRRIDGIPDMFHNLFFDAAEKTEMIKRRKPCYFANRTNKPWFTVKCKEMKSRYVKAKNLHKSINNALSEENLKKLSRDYKKVMKIAKRDYFNKVHKEIRSIKISDPKQYWKVINGASPKTIVQGISMEDFKLFFEDLCRCDRIAQTLPDNYLLSSNDFLNKDICIEEVTEQVRKLRNSKAPGIDGLINEFLKYSPTLVLENLTKFFNLVLSTSKVPTDWTIGLIQPIYKGKGSPKDVDNYRGITLLSSIGKLFTSILNDRIMNYMQVTGFLGDEQAGFRKGHSTLDHIFVLHTVIDLYLREKKRIFFLRFH</sequence>
<comment type="caution">
    <text evidence="1">The sequence shown here is derived from an EMBL/GenBank/DDBJ whole genome shotgun (WGS) entry which is preliminary data.</text>
</comment>
<organism evidence="1 2">
    <name type="scientific">Holothuria leucospilota</name>
    <name type="common">Black long sea cucumber</name>
    <name type="synonym">Mertensiothuria leucospilota</name>
    <dbReference type="NCBI Taxonomy" id="206669"/>
    <lineage>
        <taxon>Eukaryota</taxon>
        <taxon>Metazoa</taxon>
        <taxon>Echinodermata</taxon>
        <taxon>Eleutherozoa</taxon>
        <taxon>Echinozoa</taxon>
        <taxon>Holothuroidea</taxon>
        <taxon>Aspidochirotacea</taxon>
        <taxon>Aspidochirotida</taxon>
        <taxon>Holothuriidae</taxon>
        <taxon>Holothuria</taxon>
    </lineage>
</organism>
<dbReference type="AlphaFoldDB" id="A0A9Q0YMM3"/>
<gene>
    <name evidence="1" type="ORF">HOLleu_36756</name>
</gene>
<evidence type="ECO:0000313" key="2">
    <source>
        <dbReference type="Proteomes" id="UP001152320"/>
    </source>
</evidence>
<dbReference type="EMBL" id="JAIZAY010000019">
    <property type="protein sequence ID" value="KAJ8024120.1"/>
    <property type="molecule type" value="Genomic_DNA"/>
</dbReference>
<dbReference type="Proteomes" id="UP001152320">
    <property type="component" value="Chromosome 19"/>
</dbReference>
<evidence type="ECO:0008006" key="3">
    <source>
        <dbReference type="Google" id="ProtNLM"/>
    </source>
</evidence>
<keyword evidence="2" id="KW-1185">Reference proteome</keyword>
<dbReference type="SUPFAM" id="SSF56219">
    <property type="entry name" value="DNase I-like"/>
    <property type="match status" value="1"/>
</dbReference>
<evidence type="ECO:0000313" key="1">
    <source>
        <dbReference type="EMBL" id="KAJ8024120.1"/>
    </source>
</evidence>
<dbReference type="PANTHER" id="PTHR19446">
    <property type="entry name" value="REVERSE TRANSCRIPTASES"/>
    <property type="match status" value="1"/>
</dbReference>
<dbReference type="OrthoDB" id="6082598at2759"/>
<reference evidence="1" key="1">
    <citation type="submission" date="2021-10" db="EMBL/GenBank/DDBJ databases">
        <title>Tropical sea cucumber genome reveals ecological adaptation and Cuvierian tubules defense mechanism.</title>
        <authorList>
            <person name="Chen T."/>
        </authorList>
    </citation>
    <scope>NUCLEOTIDE SEQUENCE</scope>
    <source>
        <strain evidence="1">Nanhai2018</strain>
        <tissue evidence="1">Muscle</tissue>
    </source>
</reference>
<accession>A0A9Q0YMM3</accession>